<feature type="transmembrane region" description="Helical" evidence="1">
    <location>
        <begin position="62"/>
        <end position="82"/>
    </location>
</feature>
<dbReference type="EMBL" id="JBBPHU010000009">
    <property type="protein sequence ID" value="KAK7513652.1"/>
    <property type="molecule type" value="Genomic_DNA"/>
</dbReference>
<evidence type="ECO:0000313" key="3">
    <source>
        <dbReference type="Proteomes" id="UP001363622"/>
    </source>
</evidence>
<reference evidence="2 3" key="1">
    <citation type="submission" date="2024-04" db="EMBL/GenBank/DDBJ databases">
        <title>Phyllosticta paracitricarpa is synonymous to the EU quarantine fungus P. citricarpa based on phylogenomic analyses.</title>
        <authorList>
            <consortium name="Lawrence Berkeley National Laboratory"/>
            <person name="Van Ingen-Buijs V.A."/>
            <person name="Van Westerhoven A.C."/>
            <person name="Haridas S."/>
            <person name="Skiadas P."/>
            <person name="Martin F."/>
            <person name="Groenewald J.Z."/>
            <person name="Crous P.W."/>
            <person name="Seidl M.F."/>
        </authorList>
    </citation>
    <scope>NUCLEOTIDE SEQUENCE [LARGE SCALE GENOMIC DNA]</scope>
    <source>
        <strain evidence="2 3">CBS 123371</strain>
    </source>
</reference>
<keyword evidence="1" id="KW-1133">Transmembrane helix</keyword>
<gene>
    <name evidence="2" type="ORF">IWZ03DRAFT_237698</name>
</gene>
<proteinExistence type="predicted"/>
<protein>
    <submittedName>
        <fullName evidence="2">Uncharacterized protein</fullName>
    </submittedName>
</protein>
<evidence type="ECO:0000256" key="1">
    <source>
        <dbReference type="SAM" id="Phobius"/>
    </source>
</evidence>
<keyword evidence="3" id="KW-1185">Reference proteome</keyword>
<dbReference type="Proteomes" id="UP001363622">
    <property type="component" value="Unassembled WGS sequence"/>
</dbReference>
<keyword evidence="1" id="KW-0812">Transmembrane</keyword>
<keyword evidence="1" id="KW-0472">Membrane</keyword>
<sequence>MSCFALPPLVIGLGTLEGFFLLFFLSFFKGLGFVCACVGDGKEWTGKRIGLGWAGLGWLADCRFFLFLNTLVCLALCPLFLYRPVLTNYTSYQANHVIR</sequence>
<name>A0ABR1KFQ3_9PEZI</name>
<evidence type="ECO:0000313" key="2">
    <source>
        <dbReference type="EMBL" id="KAK7513652.1"/>
    </source>
</evidence>
<organism evidence="2 3">
    <name type="scientific">Phyllosticta citriasiana</name>
    <dbReference type="NCBI Taxonomy" id="595635"/>
    <lineage>
        <taxon>Eukaryota</taxon>
        <taxon>Fungi</taxon>
        <taxon>Dikarya</taxon>
        <taxon>Ascomycota</taxon>
        <taxon>Pezizomycotina</taxon>
        <taxon>Dothideomycetes</taxon>
        <taxon>Dothideomycetes incertae sedis</taxon>
        <taxon>Botryosphaeriales</taxon>
        <taxon>Phyllostictaceae</taxon>
        <taxon>Phyllosticta</taxon>
    </lineage>
</organism>
<comment type="caution">
    <text evidence="2">The sequence shown here is derived from an EMBL/GenBank/DDBJ whole genome shotgun (WGS) entry which is preliminary data.</text>
</comment>
<accession>A0ABR1KFQ3</accession>